<dbReference type="InterPro" id="IPR012337">
    <property type="entry name" value="RNaseH-like_sf"/>
</dbReference>
<reference evidence="3 4" key="1">
    <citation type="submission" date="2024-06" db="EMBL/GenBank/DDBJ databases">
        <title>The draft genome of Grus japonensis, version 3.</title>
        <authorList>
            <person name="Nabeshima K."/>
            <person name="Suzuki S."/>
            <person name="Onuma M."/>
        </authorList>
    </citation>
    <scope>NUCLEOTIDE SEQUENCE [LARGE SCALE GENOMIC DNA]</scope>
    <source>
        <strain evidence="3 4">451A</strain>
    </source>
</reference>
<feature type="domain" description="RNase H type-1" evidence="2">
    <location>
        <begin position="64"/>
        <end position="120"/>
    </location>
</feature>
<dbReference type="InterPro" id="IPR036397">
    <property type="entry name" value="RNaseH_sf"/>
</dbReference>
<feature type="region of interest" description="Disordered" evidence="1">
    <location>
        <begin position="174"/>
        <end position="216"/>
    </location>
</feature>
<dbReference type="Gene3D" id="3.30.420.10">
    <property type="entry name" value="Ribonuclease H-like superfamily/Ribonuclease H"/>
    <property type="match status" value="1"/>
</dbReference>
<evidence type="ECO:0000259" key="2">
    <source>
        <dbReference type="Pfam" id="PF00075"/>
    </source>
</evidence>
<dbReference type="SUPFAM" id="SSF53098">
    <property type="entry name" value="Ribonuclease H-like"/>
    <property type="match status" value="1"/>
</dbReference>
<dbReference type="Proteomes" id="UP001623348">
    <property type="component" value="Unassembled WGS sequence"/>
</dbReference>
<comment type="caution">
    <text evidence="3">The sequence shown here is derived from an EMBL/GenBank/DDBJ whole genome shotgun (WGS) entry which is preliminary data.</text>
</comment>
<gene>
    <name evidence="3" type="ORF">GRJ2_003137700</name>
</gene>
<evidence type="ECO:0000256" key="1">
    <source>
        <dbReference type="SAM" id="MobiDB-lite"/>
    </source>
</evidence>
<proteinExistence type="predicted"/>
<dbReference type="EMBL" id="BAAFJT010000118">
    <property type="protein sequence ID" value="GAB0206721.1"/>
    <property type="molecule type" value="Genomic_DNA"/>
</dbReference>
<evidence type="ECO:0000313" key="4">
    <source>
        <dbReference type="Proteomes" id="UP001623348"/>
    </source>
</evidence>
<keyword evidence="4" id="KW-1185">Reference proteome</keyword>
<accession>A0ABC9YA55</accession>
<evidence type="ECO:0000313" key="3">
    <source>
        <dbReference type="EMBL" id="GAB0206721.1"/>
    </source>
</evidence>
<sequence>MLKYQVVLLEQDDVELKATAIVNPAMFLTTENPTEKLEHDCLVTIEQVYSSRPDLKDEPLKDPDLELFTDGSSFVQEGRRIAGYAVVTTDKVLESGTLPANTSAQKAELVALKQALRMAEGKRELLTLPKELLTPDYSIPETTDAMLILGEFYTIGMQPQEPWGAAGMALPPSQAAACEKRGKKRGQSALPKPDSKRRALAGSTRVAGGEVEPEQG</sequence>
<organism evidence="3 4">
    <name type="scientific">Grus japonensis</name>
    <name type="common">Japanese crane</name>
    <name type="synonym">Red-crowned crane</name>
    <dbReference type="NCBI Taxonomy" id="30415"/>
    <lineage>
        <taxon>Eukaryota</taxon>
        <taxon>Metazoa</taxon>
        <taxon>Chordata</taxon>
        <taxon>Craniata</taxon>
        <taxon>Vertebrata</taxon>
        <taxon>Euteleostomi</taxon>
        <taxon>Archelosauria</taxon>
        <taxon>Archosauria</taxon>
        <taxon>Dinosauria</taxon>
        <taxon>Saurischia</taxon>
        <taxon>Theropoda</taxon>
        <taxon>Coelurosauria</taxon>
        <taxon>Aves</taxon>
        <taxon>Neognathae</taxon>
        <taxon>Neoaves</taxon>
        <taxon>Gruiformes</taxon>
        <taxon>Gruidae</taxon>
        <taxon>Grus</taxon>
    </lineage>
</organism>
<name>A0ABC9YA55_GRUJA</name>
<dbReference type="InterPro" id="IPR002156">
    <property type="entry name" value="RNaseH_domain"/>
</dbReference>
<dbReference type="Pfam" id="PF00075">
    <property type="entry name" value="RNase_H"/>
    <property type="match status" value="1"/>
</dbReference>
<dbReference type="AlphaFoldDB" id="A0ABC9YA55"/>
<protein>
    <submittedName>
        <fullName evidence="3">Protein NYNRIN-like</fullName>
    </submittedName>
</protein>